<dbReference type="RefSeq" id="WP_379926415.1">
    <property type="nucleotide sequence ID" value="NZ_JBHTJI010000022.1"/>
</dbReference>
<accession>A0ABW3JLM8</accession>
<dbReference type="InterPro" id="IPR051604">
    <property type="entry name" value="Ergot_Alk_Oxidoreductase"/>
</dbReference>
<dbReference type="PANTHER" id="PTHR43162">
    <property type="match status" value="1"/>
</dbReference>
<dbReference type="InterPro" id="IPR036291">
    <property type="entry name" value="NAD(P)-bd_dom_sf"/>
</dbReference>
<dbReference type="SUPFAM" id="SSF51735">
    <property type="entry name" value="NAD(P)-binding Rossmann-fold domains"/>
    <property type="match status" value="1"/>
</dbReference>
<evidence type="ECO:0000313" key="2">
    <source>
        <dbReference type="EMBL" id="MFD0990770.1"/>
    </source>
</evidence>
<dbReference type="Gene3D" id="3.90.25.10">
    <property type="entry name" value="UDP-galactose 4-epimerase, domain 1"/>
    <property type="match status" value="1"/>
</dbReference>
<protein>
    <submittedName>
        <fullName evidence="2">NAD(P)H-binding protein</fullName>
    </submittedName>
</protein>
<evidence type="ECO:0000259" key="1">
    <source>
        <dbReference type="Pfam" id="PF05368"/>
    </source>
</evidence>
<dbReference type="Gene3D" id="3.40.50.720">
    <property type="entry name" value="NAD(P)-binding Rossmann-like Domain"/>
    <property type="match status" value="2"/>
</dbReference>
<feature type="domain" description="NmrA-like" evidence="1">
    <location>
        <begin position="5"/>
        <end position="242"/>
    </location>
</feature>
<sequence length="278" mass="31724">MDRSIEDVTFLTKTFKGADVVYCMLPPFKFKENPNLDARAEAFRLAQNYTKAIEQAGIKRVIHLSSIGAHLEFGNGLLAFHFMAEKVFKELPHDVVVTTMRPVGFYYNVYDFVESIKGNGFLDSFIGKILTIKYYGLKGFLQGKKGLIMSNYGTKDKMPWVSPIDIATAIADEIITVSNYRKVRYLASEDLTCQEIATILGNAIGKPYLKWETISDKQMFSALKQFKMPDSLAQDITEMNASMRSGLLFEDYYKNVPKLGTVKWKEFTKEFADKYHQQ</sequence>
<proteinExistence type="predicted"/>
<gene>
    <name evidence="2" type="ORF">ACFQ1R_11730</name>
</gene>
<dbReference type="PANTHER" id="PTHR43162:SF1">
    <property type="entry name" value="PRESTALK A DIFFERENTIATION PROTEIN A"/>
    <property type="match status" value="1"/>
</dbReference>
<comment type="caution">
    <text evidence="2">The sequence shown here is derived from an EMBL/GenBank/DDBJ whole genome shotgun (WGS) entry which is preliminary data.</text>
</comment>
<keyword evidence="3" id="KW-1185">Reference proteome</keyword>
<dbReference type="Pfam" id="PF05368">
    <property type="entry name" value="NmrA"/>
    <property type="match status" value="1"/>
</dbReference>
<evidence type="ECO:0000313" key="3">
    <source>
        <dbReference type="Proteomes" id="UP001597061"/>
    </source>
</evidence>
<dbReference type="Proteomes" id="UP001597061">
    <property type="component" value="Unassembled WGS sequence"/>
</dbReference>
<organism evidence="2 3">
    <name type="scientific">Mariniflexile jejuense</name>
    <dbReference type="NCBI Taxonomy" id="1173582"/>
    <lineage>
        <taxon>Bacteria</taxon>
        <taxon>Pseudomonadati</taxon>
        <taxon>Bacteroidota</taxon>
        <taxon>Flavobacteriia</taxon>
        <taxon>Flavobacteriales</taxon>
        <taxon>Flavobacteriaceae</taxon>
        <taxon>Mariniflexile</taxon>
    </lineage>
</organism>
<reference evidence="3" key="1">
    <citation type="journal article" date="2019" name="Int. J. Syst. Evol. Microbiol.">
        <title>The Global Catalogue of Microorganisms (GCM) 10K type strain sequencing project: providing services to taxonomists for standard genome sequencing and annotation.</title>
        <authorList>
            <consortium name="The Broad Institute Genomics Platform"/>
            <consortium name="The Broad Institute Genome Sequencing Center for Infectious Disease"/>
            <person name="Wu L."/>
            <person name="Ma J."/>
        </authorList>
    </citation>
    <scope>NUCLEOTIDE SEQUENCE [LARGE SCALE GENOMIC DNA]</scope>
    <source>
        <strain evidence="3">CCUG 62414</strain>
    </source>
</reference>
<dbReference type="InterPro" id="IPR008030">
    <property type="entry name" value="NmrA-like"/>
</dbReference>
<dbReference type="EMBL" id="JBHTJI010000022">
    <property type="protein sequence ID" value="MFD0990770.1"/>
    <property type="molecule type" value="Genomic_DNA"/>
</dbReference>
<name>A0ABW3JLM8_9FLAO</name>